<evidence type="ECO:0000256" key="7">
    <source>
        <dbReference type="ARBA" id="ARBA00023306"/>
    </source>
</evidence>
<dbReference type="Pfam" id="PF00691">
    <property type="entry name" value="OmpA"/>
    <property type="match status" value="1"/>
</dbReference>
<dbReference type="CDD" id="cd07185">
    <property type="entry name" value="OmpA_C-like"/>
    <property type="match status" value="1"/>
</dbReference>
<evidence type="ECO:0000256" key="4">
    <source>
        <dbReference type="ARBA" id="ARBA00023139"/>
    </source>
</evidence>
<dbReference type="InterPro" id="IPR039001">
    <property type="entry name" value="Pal"/>
</dbReference>
<keyword evidence="4 8" id="KW-0564">Palmitate</keyword>
<comment type="caution">
    <text evidence="12">The sequence shown here is derived from an EMBL/GenBank/DDBJ whole genome shotgun (WGS) entry which is preliminary data.</text>
</comment>
<evidence type="ECO:0000259" key="11">
    <source>
        <dbReference type="PROSITE" id="PS51123"/>
    </source>
</evidence>
<keyword evidence="13" id="KW-1185">Reference proteome</keyword>
<dbReference type="EMBL" id="WTUW01000009">
    <property type="protein sequence ID" value="MZR32144.1"/>
    <property type="molecule type" value="Genomic_DNA"/>
</dbReference>
<evidence type="ECO:0000256" key="6">
    <source>
        <dbReference type="ARBA" id="ARBA00023288"/>
    </source>
</evidence>
<dbReference type="InterPro" id="IPR006665">
    <property type="entry name" value="OmpA-like"/>
</dbReference>
<dbReference type="PROSITE" id="PS51123">
    <property type="entry name" value="OMPA_2"/>
    <property type="match status" value="1"/>
</dbReference>
<feature type="compositionally biased region" description="Low complexity" evidence="9">
    <location>
        <begin position="38"/>
        <end position="57"/>
    </location>
</feature>
<dbReference type="NCBIfam" id="TIGR02802">
    <property type="entry name" value="Pal_lipo"/>
    <property type="match status" value="1"/>
</dbReference>
<sequence>MRLNLGLKTLSIFTALLLVAACETAPTETGDSSGGGATTQTSGSGSSTTVVTETTTTTVKPGSQEDLVLNVGDRVFFGFDKYDVDSEAQATLQRQAAWLKANPTVTLVIEGNADERGTREYNLALGDRRATAVKNYLVTLGISADRLSTISYGKERPVALGHNEAAWAQNRRAVSVVN</sequence>
<dbReference type="InterPro" id="IPR006664">
    <property type="entry name" value="OMP_bac"/>
</dbReference>
<comment type="subunit">
    <text evidence="8">The Tol-Pal system is composed of five core proteins: the inner membrane proteins TolA, TolQ and TolR, the periplasmic protein TolB and the outer membrane protein Pal. They form a network linking the inner and outer membranes and the peptidoglycan layer.</text>
</comment>
<evidence type="ECO:0000256" key="9">
    <source>
        <dbReference type="SAM" id="MobiDB-lite"/>
    </source>
</evidence>
<dbReference type="PANTHER" id="PTHR30329">
    <property type="entry name" value="STATOR ELEMENT OF FLAGELLAR MOTOR COMPLEX"/>
    <property type="match status" value="1"/>
</dbReference>
<evidence type="ECO:0000256" key="2">
    <source>
        <dbReference type="ARBA" id="ARBA00022729"/>
    </source>
</evidence>
<evidence type="ECO:0000256" key="10">
    <source>
        <dbReference type="SAM" id="SignalP"/>
    </source>
</evidence>
<name>A0A6L8WBP0_9PROT</name>
<dbReference type="GO" id="GO:0051301">
    <property type="term" value="P:cell division"/>
    <property type="evidence" value="ECO:0007669"/>
    <property type="project" value="UniProtKB-UniRule"/>
</dbReference>
<dbReference type="PANTHER" id="PTHR30329:SF21">
    <property type="entry name" value="LIPOPROTEIN YIAD-RELATED"/>
    <property type="match status" value="1"/>
</dbReference>
<feature type="region of interest" description="Disordered" evidence="9">
    <location>
        <begin position="26"/>
        <end position="57"/>
    </location>
</feature>
<dbReference type="Proteomes" id="UP000476030">
    <property type="component" value="Unassembled WGS sequence"/>
</dbReference>
<dbReference type="PRINTS" id="PR01023">
    <property type="entry name" value="NAFLGMOTY"/>
</dbReference>
<comment type="subcellular location">
    <subcellularLocation>
        <location evidence="8">Cell outer membrane</location>
        <topology evidence="8">Lipid-anchor</topology>
    </subcellularLocation>
</comment>
<comment type="similarity">
    <text evidence="8">Belongs to the Pal lipoprotein family.</text>
</comment>
<evidence type="ECO:0000256" key="8">
    <source>
        <dbReference type="HAMAP-Rule" id="MF_02204"/>
    </source>
</evidence>
<evidence type="ECO:0000256" key="5">
    <source>
        <dbReference type="ARBA" id="ARBA00023237"/>
    </source>
</evidence>
<gene>
    <name evidence="8 12" type="primary">pal</name>
    <name evidence="12" type="ORF">GQE98_16010</name>
</gene>
<keyword evidence="6 8" id="KW-0449">Lipoprotein</keyword>
<accession>A0A6L8WBP0</accession>
<evidence type="ECO:0000313" key="13">
    <source>
        <dbReference type="Proteomes" id="UP000476030"/>
    </source>
</evidence>
<dbReference type="AlphaFoldDB" id="A0A6L8WBP0"/>
<evidence type="ECO:0000313" key="12">
    <source>
        <dbReference type="EMBL" id="MZR32144.1"/>
    </source>
</evidence>
<dbReference type="InterPro" id="IPR050330">
    <property type="entry name" value="Bact_OuterMem_StrucFunc"/>
</dbReference>
<dbReference type="InterPro" id="IPR014169">
    <property type="entry name" value="Pal_lipo_C"/>
</dbReference>
<reference evidence="12 13" key="1">
    <citation type="submission" date="2019-12" db="EMBL/GenBank/DDBJ databases">
        <title>Snethiella sp. nov. sp. isolated from sea sand.</title>
        <authorList>
            <person name="Kim J."/>
            <person name="Jeong S.E."/>
            <person name="Jung H.S."/>
            <person name="Jeon C.O."/>
        </authorList>
    </citation>
    <scope>NUCLEOTIDE SEQUENCE [LARGE SCALE GENOMIC DNA]</scope>
    <source>
        <strain evidence="12 13">DP05</strain>
    </source>
</reference>
<keyword evidence="2 8" id="KW-0732">Signal</keyword>
<keyword evidence="5 8" id="KW-0998">Cell outer membrane</keyword>
<dbReference type="Gene3D" id="3.30.1330.60">
    <property type="entry name" value="OmpA-like domain"/>
    <property type="match status" value="1"/>
</dbReference>
<dbReference type="GO" id="GO:0009279">
    <property type="term" value="C:cell outer membrane"/>
    <property type="evidence" value="ECO:0007669"/>
    <property type="project" value="UniProtKB-SubCell"/>
</dbReference>
<dbReference type="SUPFAM" id="SSF103088">
    <property type="entry name" value="OmpA-like"/>
    <property type="match status" value="1"/>
</dbReference>
<feature type="chain" id="PRO_5026998347" description="Peptidoglycan-associated lipoprotein" evidence="10">
    <location>
        <begin position="21"/>
        <end position="178"/>
    </location>
</feature>
<comment type="function">
    <text evidence="8">Part of the Tol-Pal system, which plays a role in outer membrane invagination during cell division and is important for maintaining outer membrane integrity.</text>
</comment>
<evidence type="ECO:0000256" key="3">
    <source>
        <dbReference type="ARBA" id="ARBA00023136"/>
    </source>
</evidence>
<feature type="signal peptide" evidence="10">
    <location>
        <begin position="1"/>
        <end position="20"/>
    </location>
</feature>
<dbReference type="RefSeq" id="WP_161316713.1">
    <property type="nucleotide sequence ID" value="NZ_WTUW01000009.1"/>
</dbReference>
<protein>
    <recommendedName>
        <fullName evidence="8">Peptidoglycan-associated lipoprotein</fullName>
        <shortName evidence="8">PAL</shortName>
    </recommendedName>
</protein>
<dbReference type="PROSITE" id="PS51257">
    <property type="entry name" value="PROKAR_LIPOPROTEIN"/>
    <property type="match status" value="1"/>
</dbReference>
<keyword evidence="7 8" id="KW-0131">Cell cycle</keyword>
<feature type="domain" description="OmpA-like" evidence="11">
    <location>
        <begin position="64"/>
        <end position="178"/>
    </location>
</feature>
<keyword evidence="1 8" id="KW-0132">Cell division</keyword>
<organism evidence="12 13">
    <name type="scientific">Sneathiella litorea</name>
    <dbReference type="NCBI Taxonomy" id="2606216"/>
    <lineage>
        <taxon>Bacteria</taxon>
        <taxon>Pseudomonadati</taxon>
        <taxon>Pseudomonadota</taxon>
        <taxon>Alphaproteobacteria</taxon>
        <taxon>Sneathiellales</taxon>
        <taxon>Sneathiellaceae</taxon>
        <taxon>Sneathiella</taxon>
    </lineage>
</organism>
<keyword evidence="3 8" id="KW-0472">Membrane</keyword>
<dbReference type="HAMAP" id="MF_02204">
    <property type="entry name" value="Pal"/>
    <property type="match status" value="1"/>
</dbReference>
<dbReference type="PRINTS" id="PR01021">
    <property type="entry name" value="OMPADOMAIN"/>
</dbReference>
<evidence type="ECO:0000256" key="1">
    <source>
        <dbReference type="ARBA" id="ARBA00022618"/>
    </source>
</evidence>
<dbReference type="InterPro" id="IPR036737">
    <property type="entry name" value="OmpA-like_sf"/>
</dbReference>
<proteinExistence type="inferred from homology"/>